<evidence type="ECO:0000259" key="6">
    <source>
        <dbReference type="Pfam" id="PF07980"/>
    </source>
</evidence>
<dbReference type="AlphaFoldDB" id="A0A940DSP5"/>
<dbReference type="InterPro" id="IPR012944">
    <property type="entry name" value="SusD_RagB_dom"/>
</dbReference>
<dbReference type="InterPro" id="IPR011990">
    <property type="entry name" value="TPR-like_helical_dom_sf"/>
</dbReference>
<evidence type="ECO:0000313" key="8">
    <source>
        <dbReference type="EMBL" id="MBO8483980.1"/>
    </source>
</evidence>
<comment type="caution">
    <text evidence="8">The sequence shown here is derived from an EMBL/GenBank/DDBJ whole genome shotgun (WGS) entry which is preliminary data.</text>
</comment>
<dbReference type="PROSITE" id="PS51257">
    <property type="entry name" value="PROKAR_LIPOPROTEIN"/>
    <property type="match status" value="1"/>
</dbReference>
<proteinExistence type="inferred from homology"/>
<keyword evidence="5" id="KW-0998">Cell outer membrane</keyword>
<dbReference type="Pfam" id="PF14322">
    <property type="entry name" value="SusD-like_3"/>
    <property type="match status" value="1"/>
</dbReference>
<gene>
    <name evidence="8" type="ORF">IAB75_07705</name>
</gene>
<feature type="domain" description="SusD-like N-terminal" evidence="7">
    <location>
        <begin position="47"/>
        <end position="241"/>
    </location>
</feature>
<name>A0A940DSP5_9BACT</name>
<dbReference type="Pfam" id="PF07980">
    <property type="entry name" value="SusD_RagB"/>
    <property type="match status" value="1"/>
</dbReference>
<keyword evidence="4" id="KW-0472">Membrane</keyword>
<organism evidence="8 9">
    <name type="scientific">Candidatus Cryptobacteroides avicola</name>
    <dbReference type="NCBI Taxonomy" id="2840757"/>
    <lineage>
        <taxon>Bacteria</taxon>
        <taxon>Pseudomonadati</taxon>
        <taxon>Bacteroidota</taxon>
        <taxon>Bacteroidia</taxon>
        <taxon>Bacteroidales</taxon>
        <taxon>Candidatus Cryptobacteroides</taxon>
    </lineage>
</organism>
<evidence type="ECO:0000256" key="1">
    <source>
        <dbReference type="ARBA" id="ARBA00004442"/>
    </source>
</evidence>
<sequence length="594" mass="66155">MNRLYIILAGILLVSGCEKALDTKVTWQIGDEDVWRVPELAMGVLHKAYNGISNRPDCYAENFLDAATDNAVCTQHSASVYKLGQGAMTSFNNPIGNWSTCYNMLEYVNSFLENGLSDNVLYNREDPDKDAQIKDRLRGEAYFLRAWWHFELLRMYGGKSADGKALGVPVADHYISYEEASENGMFIRPSYQATVDFICNDLDLAMELLPASYSGSDQNFGDTQIGRATSGAAAVLKSRVLLYSASPAMQDDDIVKITGMGTYEVVNPGIYQKKWELVAKQIARILTMEGFGTYVPLLPSDIADAQSESSDFAFRRYFNNNLLEANHFPPYYFGKSMTVPSHNLVKAFCAKNGFPVTDPRSGVDISGPAFDMSRLYSVMDDRFSRVIYSQGSVFGNSGTALDMSEGGRDSHGYNENATTTGYYLAKFVSTVSGMLNPVASAGSAHYNPLLRKSEVLLNYAEASNEAYGPKAVGEGSSVSAYDIIKSIRSLAGGIMSDAWLDECAGGKDTFRALIQNERRLEFAFENHRYFDMRRWLLPLDEDVCGVEITRNEDNTFSYREKVVEPRKYTVRDYYAPLPYAEISKNPNLVNNTGW</sequence>
<evidence type="ECO:0000256" key="2">
    <source>
        <dbReference type="ARBA" id="ARBA00006275"/>
    </source>
</evidence>
<comment type="similarity">
    <text evidence="2">Belongs to the SusD family.</text>
</comment>
<dbReference type="Proteomes" id="UP000725002">
    <property type="component" value="Unassembled WGS sequence"/>
</dbReference>
<evidence type="ECO:0000256" key="4">
    <source>
        <dbReference type="ARBA" id="ARBA00023136"/>
    </source>
</evidence>
<accession>A0A940DSP5</accession>
<evidence type="ECO:0000313" key="9">
    <source>
        <dbReference type="Proteomes" id="UP000725002"/>
    </source>
</evidence>
<dbReference type="EMBL" id="JADILV010000051">
    <property type="protein sequence ID" value="MBO8483980.1"/>
    <property type="molecule type" value="Genomic_DNA"/>
</dbReference>
<reference evidence="8" key="1">
    <citation type="submission" date="2020-10" db="EMBL/GenBank/DDBJ databases">
        <authorList>
            <person name="Gilroy R."/>
        </authorList>
    </citation>
    <scope>NUCLEOTIDE SEQUENCE</scope>
    <source>
        <strain evidence="8">G3-8215</strain>
    </source>
</reference>
<dbReference type="Gene3D" id="1.25.40.390">
    <property type="match status" value="1"/>
</dbReference>
<dbReference type="SUPFAM" id="SSF48452">
    <property type="entry name" value="TPR-like"/>
    <property type="match status" value="1"/>
</dbReference>
<evidence type="ECO:0000256" key="3">
    <source>
        <dbReference type="ARBA" id="ARBA00022729"/>
    </source>
</evidence>
<keyword evidence="3" id="KW-0732">Signal</keyword>
<evidence type="ECO:0000256" key="5">
    <source>
        <dbReference type="ARBA" id="ARBA00023237"/>
    </source>
</evidence>
<dbReference type="InterPro" id="IPR033985">
    <property type="entry name" value="SusD-like_N"/>
</dbReference>
<comment type="subcellular location">
    <subcellularLocation>
        <location evidence="1">Cell outer membrane</location>
    </subcellularLocation>
</comment>
<reference evidence="8" key="2">
    <citation type="journal article" date="2021" name="PeerJ">
        <title>Extensive microbial diversity within the chicken gut microbiome revealed by metagenomics and culture.</title>
        <authorList>
            <person name="Gilroy R."/>
            <person name="Ravi A."/>
            <person name="Getino M."/>
            <person name="Pursley I."/>
            <person name="Horton D.L."/>
            <person name="Alikhan N.F."/>
            <person name="Baker D."/>
            <person name="Gharbi K."/>
            <person name="Hall N."/>
            <person name="Watson M."/>
            <person name="Adriaenssens E.M."/>
            <person name="Foster-Nyarko E."/>
            <person name="Jarju S."/>
            <person name="Secka A."/>
            <person name="Antonio M."/>
            <person name="Oren A."/>
            <person name="Chaudhuri R.R."/>
            <person name="La Ragione R."/>
            <person name="Hildebrand F."/>
            <person name="Pallen M.J."/>
        </authorList>
    </citation>
    <scope>NUCLEOTIDE SEQUENCE</scope>
    <source>
        <strain evidence="8">G3-8215</strain>
    </source>
</reference>
<evidence type="ECO:0000259" key="7">
    <source>
        <dbReference type="Pfam" id="PF14322"/>
    </source>
</evidence>
<protein>
    <submittedName>
        <fullName evidence="8">RagB/SusD family nutrient uptake outer membrane protein</fullName>
    </submittedName>
</protein>
<feature type="domain" description="RagB/SusD" evidence="6">
    <location>
        <begin position="328"/>
        <end position="594"/>
    </location>
</feature>
<dbReference type="GO" id="GO:0009279">
    <property type="term" value="C:cell outer membrane"/>
    <property type="evidence" value="ECO:0007669"/>
    <property type="project" value="UniProtKB-SubCell"/>
</dbReference>